<dbReference type="PANTHER" id="PTHR42734:SF17">
    <property type="entry name" value="METAL TRANSPORT SYSTEM ATP-BINDING PROTEIN TM_0124-RELATED"/>
    <property type="match status" value="1"/>
</dbReference>
<dbReference type="RefSeq" id="WP_375558477.1">
    <property type="nucleotide sequence ID" value="NZ_JBBVGT010000003.1"/>
</dbReference>
<comment type="similarity">
    <text evidence="1">Belongs to the ABC transporter superfamily.</text>
</comment>
<dbReference type="InterPro" id="IPR027417">
    <property type="entry name" value="P-loop_NTPase"/>
</dbReference>
<sequence length="488" mass="55715">MKTLIELNTTFNFKWTDGQTWLVLGNDDLAKKDFFDTLATKKVVQSGEIHYPFAKDYLDATPIGEYRRAADRISYISFRHHFRNKSNISQFYYQQRFNSFEIEDSVKVIDYLESLTINKTGIWNVDRVTDRLQLSELIDKPMISLSNGETRRLMFAAALIKNPEIILIEHPFVGLDASTRVAFDALFTEIVESGIHLIISSHHREIPSIVTDVIIFDKDAMPKQRKIDDFKINSISSQYSDKKQFTTDNIKPLLNSKEPLRYNNIVLMNNVNVRYGSKQILENVSWDIRQGERWNLRGPNGAGKSTLLSLINGDNPQAYANDIILFDRKRGSGESIWDIKKKIGYVSPEFFQFFPTQQTCFDIVCSGFFDTLGLFRKCSASQKKIVLQWLEATGLSGEENKCFDKLSISQQRICLIARALVKSPPLLILDEPCQGLNTEQKETIKGLVDQLCADSEITVIYVSHYPEDIPRCVNKSLSLENGCVVANV</sequence>
<evidence type="ECO:0000313" key="5">
    <source>
        <dbReference type="Proteomes" id="UP001580928"/>
    </source>
</evidence>
<dbReference type="EMBL" id="JBBVGT010000003">
    <property type="protein sequence ID" value="MFB5946948.1"/>
    <property type="molecule type" value="Genomic_DNA"/>
</dbReference>
<dbReference type="GO" id="GO:0005524">
    <property type="term" value="F:ATP binding"/>
    <property type="evidence" value="ECO:0007669"/>
    <property type="project" value="UniProtKB-KW"/>
</dbReference>
<proteinExistence type="inferred from homology"/>
<name>A0ABV5CHB9_9SPHI</name>
<protein>
    <submittedName>
        <fullName evidence="4">ATP-binding cassette domain-containing protein</fullName>
    </submittedName>
</protein>
<comment type="caution">
    <text evidence="4">The sequence shown here is derived from an EMBL/GenBank/DDBJ whole genome shotgun (WGS) entry which is preliminary data.</text>
</comment>
<dbReference type="InterPro" id="IPR050153">
    <property type="entry name" value="Metal_Ion_Import_ABC"/>
</dbReference>
<dbReference type="PROSITE" id="PS50893">
    <property type="entry name" value="ABC_TRANSPORTER_2"/>
    <property type="match status" value="2"/>
</dbReference>
<dbReference type="Pfam" id="PF00005">
    <property type="entry name" value="ABC_tran"/>
    <property type="match status" value="2"/>
</dbReference>
<dbReference type="SUPFAM" id="SSF52540">
    <property type="entry name" value="P-loop containing nucleoside triphosphate hydrolases"/>
    <property type="match status" value="2"/>
</dbReference>
<dbReference type="PANTHER" id="PTHR42734">
    <property type="entry name" value="METAL TRANSPORT SYSTEM ATP-BINDING PROTEIN TM_0124-RELATED"/>
    <property type="match status" value="1"/>
</dbReference>
<gene>
    <name evidence="4" type="ORF">WKR92_14030</name>
</gene>
<keyword evidence="4" id="KW-0547">Nucleotide-binding</keyword>
<dbReference type="Proteomes" id="UP001580928">
    <property type="component" value="Unassembled WGS sequence"/>
</dbReference>
<dbReference type="Gene3D" id="3.40.50.300">
    <property type="entry name" value="P-loop containing nucleotide triphosphate hydrolases"/>
    <property type="match status" value="2"/>
</dbReference>
<feature type="domain" description="ABC transporter" evidence="3">
    <location>
        <begin position="260"/>
        <end position="488"/>
    </location>
</feature>
<dbReference type="InterPro" id="IPR003439">
    <property type="entry name" value="ABC_transporter-like_ATP-bd"/>
</dbReference>
<evidence type="ECO:0000256" key="1">
    <source>
        <dbReference type="ARBA" id="ARBA00005417"/>
    </source>
</evidence>
<keyword evidence="2" id="KW-0813">Transport</keyword>
<evidence type="ECO:0000313" key="4">
    <source>
        <dbReference type="EMBL" id="MFB5946948.1"/>
    </source>
</evidence>
<accession>A0ABV5CHB9</accession>
<evidence type="ECO:0000256" key="2">
    <source>
        <dbReference type="ARBA" id="ARBA00022448"/>
    </source>
</evidence>
<keyword evidence="4" id="KW-0067">ATP-binding</keyword>
<reference evidence="4 5" key="1">
    <citation type="submission" date="2024-04" db="EMBL/GenBank/DDBJ databases">
        <title>Albibacterium profundi sp. nov., isolated from sediment of the Challenger Deep of Mariana Trench.</title>
        <authorList>
            <person name="Wang Y."/>
        </authorList>
    </citation>
    <scope>NUCLEOTIDE SEQUENCE [LARGE SCALE GENOMIC DNA]</scope>
    <source>
        <strain evidence="4 5">RHL897</strain>
    </source>
</reference>
<organism evidence="4 5">
    <name type="scientific">Albibacterium profundi</name>
    <dbReference type="NCBI Taxonomy" id="3134906"/>
    <lineage>
        <taxon>Bacteria</taxon>
        <taxon>Pseudomonadati</taxon>
        <taxon>Bacteroidota</taxon>
        <taxon>Sphingobacteriia</taxon>
        <taxon>Sphingobacteriales</taxon>
        <taxon>Sphingobacteriaceae</taxon>
        <taxon>Albibacterium</taxon>
    </lineage>
</organism>
<evidence type="ECO:0000259" key="3">
    <source>
        <dbReference type="PROSITE" id="PS50893"/>
    </source>
</evidence>
<keyword evidence="5" id="KW-1185">Reference proteome</keyword>
<feature type="domain" description="ABC transporter" evidence="3">
    <location>
        <begin position="24"/>
        <end position="243"/>
    </location>
</feature>